<sequence length="88" mass="8561">MTAPTEAAAAHVSVTAATTSVGLVAGLVGLATTKTALVSLTAAGAITVGSIAMTYGPLSTATQTDRAPVGSSHVFSPLGQAQNGNEEY</sequence>
<dbReference type="AlphaFoldDB" id="X1UNL2"/>
<comment type="caution">
    <text evidence="2">The sequence shown here is derived from an EMBL/GenBank/DDBJ whole genome shotgun (WGS) entry which is preliminary data.</text>
</comment>
<accession>X1UNL2</accession>
<feature type="compositionally biased region" description="Polar residues" evidence="1">
    <location>
        <begin position="79"/>
        <end position="88"/>
    </location>
</feature>
<reference evidence="2" key="1">
    <citation type="journal article" date="2014" name="Front. Microbiol.">
        <title>High frequency of phylogenetically diverse reductive dehalogenase-homologous genes in deep subseafloor sedimentary metagenomes.</title>
        <authorList>
            <person name="Kawai M."/>
            <person name="Futagami T."/>
            <person name="Toyoda A."/>
            <person name="Takaki Y."/>
            <person name="Nishi S."/>
            <person name="Hori S."/>
            <person name="Arai W."/>
            <person name="Tsubouchi T."/>
            <person name="Morono Y."/>
            <person name="Uchiyama I."/>
            <person name="Ito T."/>
            <person name="Fujiyama A."/>
            <person name="Inagaki F."/>
            <person name="Takami H."/>
        </authorList>
    </citation>
    <scope>NUCLEOTIDE SEQUENCE</scope>
    <source>
        <strain evidence="2">Expedition CK06-06</strain>
    </source>
</reference>
<name>X1UNL2_9ZZZZ</name>
<gene>
    <name evidence="2" type="ORF">S12H4_56760</name>
</gene>
<evidence type="ECO:0000313" key="2">
    <source>
        <dbReference type="EMBL" id="GAJ19099.1"/>
    </source>
</evidence>
<dbReference type="EMBL" id="BARW01036596">
    <property type="protein sequence ID" value="GAJ19099.1"/>
    <property type="molecule type" value="Genomic_DNA"/>
</dbReference>
<proteinExistence type="predicted"/>
<feature type="region of interest" description="Disordered" evidence="1">
    <location>
        <begin position="62"/>
        <end position="88"/>
    </location>
</feature>
<organism evidence="2">
    <name type="scientific">marine sediment metagenome</name>
    <dbReference type="NCBI Taxonomy" id="412755"/>
    <lineage>
        <taxon>unclassified sequences</taxon>
        <taxon>metagenomes</taxon>
        <taxon>ecological metagenomes</taxon>
    </lineage>
</organism>
<evidence type="ECO:0000256" key="1">
    <source>
        <dbReference type="SAM" id="MobiDB-lite"/>
    </source>
</evidence>
<protein>
    <submittedName>
        <fullName evidence="2">Uncharacterized protein</fullName>
    </submittedName>
</protein>
<feature type="non-terminal residue" evidence="2">
    <location>
        <position position="88"/>
    </location>
</feature>